<gene>
    <name evidence="2" type="ORF">M378DRAFT_178101</name>
</gene>
<feature type="region of interest" description="Disordered" evidence="1">
    <location>
        <begin position="1"/>
        <end position="45"/>
    </location>
</feature>
<feature type="compositionally biased region" description="Polar residues" evidence="1">
    <location>
        <begin position="164"/>
        <end position="180"/>
    </location>
</feature>
<reference evidence="2 3" key="1">
    <citation type="submission" date="2014-04" db="EMBL/GenBank/DDBJ databases">
        <title>Evolutionary Origins and Diversification of the Mycorrhizal Mutualists.</title>
        <authorList>
            <consortium name="DOE Joint Genome Institute"/>
            <consortium name="Mycorrhizal Genomics Consortium"/>
            <person name="Kohler A."/>
            <person name="Kuo A."/>
            <person name="Nagy L.G."/>
            <person name="Floudas D."/>
            <person name="Copeland A."/>
            <person name="Barry K.W."/>
            <person name="Cichocki N."/>
            <person name="Veneault-Fourrey C."/>
            <person name="LaButti K."/>
            <person name="Lindquist E.A."/>
            <person name="Lipzen A."/>
            <person name="Lundell T."/>
            <person name="Morin E."/>
            <person name="Murat C."/>
            <person name="Riley R."/>
            <person name="Ohm R."/>
            <person name="Sun H."/>
            <person name="Tunlid A."/>
            <person name="Henrissat B."/>
            <person name="Grigoriev I.V."/>
            <person name="Hibbett D.S."/>
            <person name="Martin F."/>
        </authorList>
    </citation>
    <scope>NUCLEOTIDE SEQUENCE [LARGE SCALE GENOMIC DNA]</scope>
    <source>
        <strain evidence="2 3">Koide BX008</strain>
    </source>
</reference>
<feature type="region of interest" description="Disordered" evidence="1">
    <location>
        <begin position="93"/>
        <end position="150"/>
    </location>
</feature>
<feature type="region of interest" description="Disordered" evidence="1">
    <location>
        <begin position="770"/>
        <end position="825"/>
    </location>
</feature>
<evidence type="ECO:0000313" key="3">
    <source>
        <dbReference type="Proteomes" id="UP000054549"/>
    </source>
</evidence>
<feature type="region of interest" description="Disordered" evidence="1">
    <location>
        <begin position="305"/>
        <end position="329"/>
    </location>
</feature>
<name>A0A0C2SRF7_AMAMK</name>
<dbReference type="Proteomes" id="UP000054549">
    <property type="component" value="Unassembled WGS sequence"/>
</dbReference>
<feature type="region of interest" description="Disordered" evidence="1">
    <location>
        <begin position="906"/>
        <end position="931"/>
    </location>
</feature>
<feature type="compositionally biased region" description="Polar residues" evidence="1">
    <location>
        <begin position="813"/>
        <end position="824"/>
    </location>
</feature>
<keyword evidence="3" id="KW-1185">Reference proteome</keyword>
<feature type="compositionally biased region" description="Low complexity" evidence="1">
    <location>
        <begin position="141"/>
        <end position="150"/>
    </location>
</feature>
<dbReference type="STRING" id="946122.A0A0C2SRF7"/>
<dbReference type="HOGENOM" id="CLU_005483_0_0_1"/>
<dbReference type="InParanoid" id="A0A0C2SRF7"/>
<evidence type="ECO:0000313" key="2">
    <source>
        <dbReference type="EMBL" id="KIL65895.1"/>
    </source>
</evidence>
<feature type="compositionally biased region" description="Basic and acidic residues" evidence="1">
    <location>
        <begin position="598"/>
        <end position="607"/>
    </location>
</feature>
<sequence>MHNTNYQGAQERPSTSRVADAQPGRSFHEPQSSQDTSDSVGFWGSPHASDFYLRNQLHSYSFGTAPRISNSPSSYPAATLDEAEYEELMARADTTPRPSVVAHSYQPLPRTSTWRDPGSGMLIGDSPHRTQANAPRDRANDSAPSSASASVTSFNDSLYAGSVVSQDSSSVPHTPINEFTSSEEDEDRSRRRRSDFSISGPYPTSSTNASTTSMEFSSEEEYDSDDVPDFEISSNRVASVDMSFQEEEYSTYTQERRGSLPMVIPGTPSISGQCHFGHDRADNLVTVRRPSRSLDDDLSIIEAMRNHSSRTRPDDDSLPSPVSMPGSEGDWRNLNARVIRRGSAIQTTGSFYDYSDASSQKQPSSSKAIDVGEFDLDWADLRQGIVSMDQTDLGDIVRLPARPFGGSRWFPRFGGSSNQNNDARRPSIATISSLGSDTFGKAVFRWGGEGYQSQRHDWTFKREKIATIAHQTPVTSGNATARGFSGFLGTKPLEDERKRSHKEREKEKDRLSKVMASWRGMPIDSQEIWKMDLIGRFRVERRATKTADLAKGPQQRVIVHRLREIDYNAFHAYTVPTSTVHKHSKAVAFSIGRYYRRKSDNKEKPREVSNGGPLITASHPPAPPSESQNRHGSMALLAPRRVQIAFTNTTSTRKLESHGLLDEDQPRRAIREHPVRRDREREKRDKNKGKAREKQPSGRKQDAAFGEASERGLLASFASSSAVNLTGSSRATNASGSASVMTSTTMVSSIPSTPSSLSADLNASSSHVSTLAAASGKSVTDLSTNRPRRRRRRVHDPLELDEDDDYDDDGGHSPTTRTPHSETYGTVDASLIEQLYHERAQHELDTGSVFRKLFRSRNNKANVGAPTGHLEANYVPPWILLPSRSRQEQQQRVVENLNSSFMDVGLLPSTHRTRKQGQTSKKKRDDQTNGILSEVPEESLYMLLPLWPGETDPISAQAHPHLLRRIPPTDCRQYLLIYYRSMDSRKKGDKKKRASPTADYERSDRTILLSSFHISARFVAHNELIGTGIRVPEEGLTISGPLDYAWETLPSAEVREDCKSDWVIGVCHCRESGVEFIPEGLVKMDLCQMSWKPPSAVNDKYIPPEPTLKLTPIGQAVVEMAWLGAIALTSFGQVGLV</sequence>
<feature type="compositionally biased region" description="Polar residues" evidence="1">
    <location>
        <begin position="29"/>
        <end position="39"/>
    </location>
</feature>
<feature type="compositionally biased region" description="Basic and acidic residues" evidence="1">
    <location>
        <begin position="492"/>
        <end position="508"/>
    </location>
</feature>
<feature type="region of interest" description="Disordered" evidence="1">
    <location>
        <begin position="479"/>
        <end position="508"/>
    </location>
</feature>
<feature type="compositionally biased region" description="Acidic residues" evidence="1">
    <location>
        <begin position="799"/>
        <end position="808"/>
    </location>
</feature>
<accession>A0A0C2SRF7</accession>
<protein>
    <submittedName>
        <fullName evidence="2">Uncharacterized protein</fullName>
    </submittedName>
</protein>
<dbReference type="AlphaFoldDB" id="A0A0C2SRF7"/>
<feature type="compositionally biased region" description="Basic and acidic residues" evidence="1">
    <location>
        <begin position="653"/>
        <end position="702"/>
    </location>
</feature>
<organism evidence="2 3">
    <name type="scientific">Amanita muscaria (strain Koide BX008)</name>
    <dbReference type="NCBI Taxonomy" id="946122"/>
    <lineage>
        <taxon>Eukaryota</taxon>
        <taxon>Fungi</taxon>
        <taxon>Dikarya</taxon>
        <taxon>Basidiomycota</taxon>
        <taxon>Agaricomycotina</taxon>
        <taxon>Agaricomycetes</taxon>
        <taxon>Agaricomycetidae</taxon>
        <taxon>Agaricales</taxon>
        <taxon>Pluteineae</taxon>
        <taxon>Amanitaceae</taxon>
        <taxon>Amanita</taxon>
    </lineage>
</organism>
<proteinExistence type="predicted"/>
<feature type="compositionally biased region" description="Polar residues" evidence="1">
    <location>
        <begin position="1"/>
        <end position="17"/>
    </location>
</feature>
<feature type="region of interest" description="Disordered" evidence="1">
    <location>
        <begin position="164"/>
        <end position="230"/>
    </location>
</feature>
<feature type="region of interest" description="Disordered" evidence="1">
    <location>
        <begin position="598"/>
        <end position="631"/>
    </location>
</feature>
<feature type="compositionally biased region" description="Acidic residues" evidence="1">
    <location>
        <begin position="217"/>
        <end position="229"/>
    </location>
</feature>
<evidence type="ECO:0000256" key="1">
    <source>
        <dbReference type="SAM" id="MobiDB-lite"/>
    </source>
</evidence>
<dbReference type="OrthoDB" id="3357948at2759"/>
<dbReference type="EMBL" id="KN818239">
    <property type="protein sequence ID" value="KIL65895.1"/>
    <property type="molecule type" value="Genomic_DNA"/>
</dbReference>
<feature type="region of interest" description="Disordered" evidence="1">
    <location>
        <begin position="648"/>
        <end position="707"/>
    </location>
</feature>